<keyword evidence="1" id="KW-0472">Membrane</keyword>
<evidence type="ECO:0000256" key="1">
    <source>
        <dbReference type="SAM" id="Phobius"/>
    </source>
</evidence>
<keyword evidence="1" id="KW-1133">Transmembrane helix</keyword>
<feature type="transmembrane region" description="Helical" evidence="1">
    <location>
        <begin position="12"/>
        <end position="32"/>
    </location>
</feature>
<evidence type="ECO:0000259" key="2">
    <source>
        <dbReference type="SMART" id="SM00198"/>
    </source>
</evidence>
<organism evidence="3">
    <name type="scientific">Haemonchus contortus</name>
    <name type="common">Barber pole worm</name>
    <dbReference type="NCBI Taxonomy" id="6289"/>
    <lineage>
        <taxon>Eukaryota</taxon>
        <taxon>Metazoa</taxon>
        <taxon>Ecdysozoa</taxon>
        <taxon>Nematoda</taxon>
        <taxon>Chromadorea</taxon>
        <taxon>Rhabditida</taxon>
        <taxon>Rhabditina</taxon>
        <taxon>Rhabditomorpha</taxon>
        <taxon>Strongyloidea</taxon>
        <taxon>Trichostrongylidae</taxon>
        <taxon>Haemonchus</taxon>
    </lineage>
</organism>
<accession>U6P793</accession>
<evidence type="ECO:0000313" key="3">
    <source>
        <dbReference type="EMBL" id="CDL94775.1"/>
    </source>
</evidence>
<name>U6P793_HAECO</name>
<dbReference type="CDD" id="cd05380">
    <property type="entry name" value="CAP_euk"/>
    <property type="match status" value="1"/>
</dbReference>
<dbReference type="Gene3D" id="3.40.33.10">
    <property type="entry name" value="CAP"/>
    <property type="match status" value="1"/>
</dbReference>
<comment type="caution">
    <text evidence="3">The sequence shown here is derived from an EMBL/GenBank/DDBJ whole genome shotgun (WGS) entry which is preliminary data.</text>
</comment>
<dbReference type="InterPro" id="IPR014044">
    <property type="entry name" value="CAP_dom"/>
</dbReference>
<dbReference type="Pfam" id="PF00188">
    <property type="entry name" value="CAP"/>
    <property type="match status" value="1"/>
</dbReference>
<dbReference type="EMBL" id="CAVP010058500">
    <property type="protein sequence ID" value="CDL94775.1"/>
    <property type="molecule type" value="Genomic_DNA"/>
</dbReference>
<dbReference type="SUPFAM" id="SSF55797">
    <property type="entry name" value="PR-1-like"/>
    <property type="match status" value="1"/>
</dbReference>
<reference evidence="3" key="1">
    <citation type="submission" date="2013-03" db="EMBL/GenBank/DDBJ databases">
        <authorList>
            <person name="Aslett M."/>
        </authorList>
    </citation>
    <scope>NUCLEOTIDE SEQUENCE [LARGE SCALE GENOMIC DNA]</scope>
    <source>
        <strain evidence="3">ISE/inbred ISE</strain>
    </source>
</reference>
<protein>
    <submittedName>
        <fullName evidence="3">SCP extracellular domain containing protein</fullName>
    </submittedName>
</protein>
<proteinExistence type="predicted"/>
<reference evidence="3" key="2">
    <citation type="submission" date="2013-05" db="EMBL/GenBank/DDBJ databases">
        <title>The genome and transcriptome of Haemonchus contortus: a key model parasite for drug and vaccine discovery.</title>
        <authorList>
            <person name="Laing R."/>
            <person name="Kikuchi T."/>
            <person name="Martinelli A."/>
            <person name="Tsai I.J."/>
            <person name="Beech R.N."/>
            <person name="Redman E."/>
            <person name="Holroyd N."/>
            <person name="Bartley D.J."/>
            <person name="Beasley H."/>
            <person name="Britton C."/>
            <person name="Curran D."/>
            <person name="Devaney E."/>
            <person name="Gilabert A."/>
            <person name="Jackson F."/>
            <person name="Hunt M."/>
            <person name="Johnston S."/>
            <person name="Kryukov I."/>
            <person name="Li K."/>
            <person name="Morrison A.A."/>
            <person name="Reid A.J."/>
            <person name="Sargison N."/>
            <person name="Saunders G."/>
            <person name="Wasmuth J.D."/>
            <person name="Wolstenholme A."/>
            <person name="Berriman M."/>
            <person name="Gilleard J.S."/>
            <person name="Cotton J.A."/>
        </authorList>
    </citation>
    <scope>NUCLEOTIDE SEQUENCE [LARGE SCALE GENOMIC DNA]</scope>
    <source>
        <strain evidence="3">ISE/inbred ISE</strain>
    </source>
</reference>
<keyword evidence="1" id="KW-0812">Transmembrane</keyword>
<sequence length="241" mass="27134">MKSIKSVTKEDVLQKLLLKMLIYSIVVLLLALQNISGFRIRKSDVGDDCRESYQFMGYGARREFLKAHNEKRALLARGEVKIGDTPLPAAANMRFMAYDCGLQEEANKLATRCEKPLEPPHFNETRANFFTIKYHGGYGGVKVAKPAVAQWWNQSSQWRSPPEITEADNSAIPFFLIAQAEADKVGCSVSICREYSYYAVACVYGKDVKVGTELYQQGIPACSKCTGDYKCDEELCKERKK</sequence>
<gene>
    <name evidence="3" type="ORF">HCOI_01564200</name>
</gene>
<dbReference type="SMART" id="SM00198">
    <property type="entry name" value="SCP"/>
    <property type="match status" value="1"/>
</dbReference>
<dbReference type="AlphaFoldDB" id="U6P793"/>
<dbReference type="InterPro" id="IPR035940">
    <property type="entry name" value="CAP_sf"/>
</dbReference>
<feature type="domain" description="SCP" evidence="2">
    <location>
        <begin position="59"/>
        <end position="209"/>
    </location>
</feature>